<evidence type="ECO:0000256" key="1">
    <source>
        <dbReference type="SAM" id="MobiDB-lite"/>
    </source>
</evidence>
<evidence type="ECO:0000313" key="2">
    <source>
        <dbReference type="EMBL" id="CAA9228148.1"/>
    </source>
</evidence>
<feature type="non-terminal residue" evidence="2">
    <location>
        <position position="112"/>
    </location>
</feature>
<dbReference type="EMBL" id="CADCTQ010000073">
    <property type="protein sequence ID" value="CAA9228148.1"/>
    <property type="molecule type" value="Genomic_DNA"/>
</dbReference>
<sequence length="112" mass="11680">ERNLPGGIRGNRAAGRVRAGRGRVRRLHHRRDQRADGPAGAPERRTHGPLPPGGKGPGGVATGRGHGLPRGPAQAAVHGHGRRQAGPAGSPRPAQPVLEPHSRPPLGRRHGM</sequence>
<accession>A0A6J4HP95</accession>
<feature type="compositionally biased region" description="Basic residues" evidence="1">
    <location>
        <begin position="18"/>
        <end position="32"/>
    </location>
</feature>
<reference evidence="2" key="1">
    <citation type="submission" date="2020-02" db="EMBL/GenBank/DDBJ databases">
        <authorList>
            <person name="Meier V. D."/>
        </authorList>
    </citation>
    <scope>NUCLEOTIDE SEQUENCE</scope>
    <source>
        <strain evidence="2">AVDCRST_MAG56</strain>
    </source>
</reference>
<dbReference type="AlphaFoldDB" id="A0A6J4HP95"/>
<name>A0A6J4HP95_9SPHI</name>
<feature type="compositionally biased region" description="Gly residues" evidence="1">
    <location>
        <begin position="55"/>
        <end position="68"/>
    </location>
</feature>
<feature type="region of interest" description="Disordered" evidence="1">
    <location>
        <begin position="1"/>
        <end position="112"/>
    </location>
</feature>
<gene>
    <name evidence="2" type="ORF">AVDCRST_MAG56-811</name>
</gene>
<protein>
    <submittedName>
        <fullName evidence="2">Transcriptional regulator, PadR family</fullName>
    </submittedName>
</protein>
<feature type="non-terminal residue" evidence="2">
    <location>
        <position position="1"/>
    </location>
</feature>
<proteinExistence type="predicted"/>
<organism evidence="2">
    <name type="scientific">uncultured Cytophagales bacterium</name>
    <dbReference type="NCBI Taxonomy" id="158755"/>
    <lineage>
        <taxon>Bacteria</taxon>
        <taxon>Pseudomonadati</taxon>
        <taxon>Bacteroidota</taxon>
        <taxon>Sphingobacteriia</taxon>
        <taxon>Sphingobacteriales</taxon>
        <taxon>environmental samples</taxon>
    </lineage>
</organism>